<evidence type="ECO:0000313" key="3">
    <source>
        <dbReference type="Proteomes" id="UP000002724"/>
    </source>
</evidence>
<gene>
    <name evidence="2" type="ordered locus">Ppha_1728</name>
</gene>
<dbReference type="InterPro" id="IPR012675">
    <property type="entry name" value="Beta-grasp_dom_sf"/>
</dbReference>
<organism evidence="2 3">
    <name type="scientific">Pelodictyon phaeoclathratiforme (strain DSM 5477 / BU-1)</name>
    <dbReference type="NCBI Taxonomy" id="324925"/>
    <lineage>
        <taxon>Bacteria</taxon>
        <taxon>Pseudomonadati</taxon>
        <taxon>Chlorobiota</taxon>
        <taxon>Chlorobiia</taxon>
        <taxon>Chlorobiales</taxon>
        <taxon>Chlorobiaceae</taxon>
        <taxon>Chlorobium/Pelodictyon group</taxon>
        <taxon>Pelodictyon</taxon>
    </lineage>
</organism>
<reference evidence="2 3" key="1">
    <citation type="submission" date="2008-06" db="EMBL/GenBank/DDBJ databases">
        <title>Complete sequence of Pelodictyon phaeoclathratiforme BU-1.</title>
        <authorList>
            <consortium name="US DOE Joint Genome Institute"/>
            <person name="Lucas S."/>
            <person name="Copeland A."/>
            <person name="Lapidus A."/>
            <person name="Glavina del Rio T."/>
            <person name="Dalin E."/>
            <person name="Tice H."/>
            <person name="Bruce D."/>
            <person name="Goodwin L."/>
            <person name="Pitluck S."/>
            <person name="Schmutz J."/>
            <person name="Larimer F."/>
            <person name="Land M."/>
            <person name="Hauser L."/>
            <person name="Kyrpides N."/>
            <person name="Mikhailova N."/>
            <person name="Liu Z."/>
            <person name="Li T."/>
            <person name="Zhao F."/>
            <person name="Overmann J."/>
            <person name="Bryant D.A."/>
            <person name="Richardson P."/>
        </authorList>
    </citation>
    <scope>NUCLEOTIDE SEQUENCE [LARGE SCALE GENOMIC DNA]</scope>
    <source>
        <strain evidence="3">DSM 5477 / BU-1</strain>
    </source>
</reference>
<dbReference type="Gene3D" id="3.10.20.30">
    <property type="match status" value="1"/>
</dbReference>
<dbReference type="STRING" id="324925.Ppha_1728"/>
<dbReference type="Pfam" id="PF00111">
    <property type="entry name" value="Fer2"/>
    <property type="match status" value="1"/>
</dbReference>
<proteinExistence type="predicted"/>
<dbReference type="EMBL" id="CP001110">
    <property type="protein sequence ID" value="ACF43963.1"/>
    <property type="molecule type" value="Genomic_DNA"/>
</dbReference>
<accession>B4SB17</accession>
<evidence type="ECO:0000313" key="2">
    <source>
        <dbReference type="EMBL" id="ACF43963.1"/>
    </source>
</evidence>
<dbReference type="CDD" id="cd00207">
    <property type="entry name" value="fer2"/>
    <property type="match status" value="1"/>
</dbReference>
<dbReference type="HOGENOM" id="CLU_794211_0_0_10"/>
<dbReference type="Pfam" id="PF14229">
    <property type="entry name" value="DUF4332"/>
    <property type="match status" value="1"/>
</dbReference>
<name>B4SB17_PELPB</name>
<feature type="domain" description="2Fe-2S ferredoxin-type" evidence="1">
    <location>
        <begin position="1"/>
        <end position="95"/>
    </location>
</feature>
<dbReference type="GO" id="GO:0051536">
    <property type="term" value="F:iron-sulfur cluster binding"/>
    <property type="evidence" value="ECO:0007669"/>
    <property type="project" value="InterPro"/>
</dbReference>
<dbReference type="AlphaFoldDB" id="B4SB17"/>
<evidence type="ECO:0000259" key="1">
    <source>
        <dbReference type="PROSITE" id="PS51085"/>
    </source>
</evidence>
<dbReference type="eggNOG" id="COG0633">
    <property type="taxonomic scope" value="Bacteria"/>
</dbReference>
<dbReference type="PROSITE" id="PS51085">
    <property type="entry name" value="2FE2S_FER_2"/>
    <property type="match status" value="1"/>
</dbReference>
<dbReference type="InterPro" id="IPR036010">
    <property type="entry name" value="2Fe-2S_ferredoxin-like_sf"/>
</dbReference>
<keyword evidence="3" id="KW-1185">Reference proteome</keyword>
<sequence>MNLTINDLSCQAVPGQTLGKVARLNHSHVGYVCGGHGVCQACYVTVQEGGECLSPLTEIENAFLSERQIQSGGRLACQATIEKEGTLKLLSRPEEVRRMLFGNPLALFAYGAVMGWDVAAKIVPGVQNLAGRIARGEMNGKELPGDLLESVGAALQLVLTSASQMIPFREELMALFEAPLSHQLPATLEPVMLKVSSTVVQPVVAVSAPAVQPPEAVDVASLEGIKEEHALKLVKAGVKSFENLLERGRDRNGRKELSGATGLGENDVLTLINRADLARIKGVGFSWSELLEASGVDTVPELAQRNPLNLHAKMQEVNKQKKMVQQLPSIDQLKAWIGQAKKLPRIVMY</sequence>
<dbReference type="Proteomes" id="UP000002724">
    <property type="component" value="Chromosome"/>
</dbReference>
<dbReference type="KEGG" id="pph:Ppha_1728"/>
<dbReference type="Gene3D" id="1.10.150.20">
    <property type="entry name" value="5' to 3' exonuclease, C-terminal subdomain"/>
    <property type="match status" value="1"/>
</dbReference>
<protein>
    <submittedName>
        <fullName evidence="2">Ferredoxin</fullName>
    </submittedName>
</protein>
<dbReference type="OrthoDB" id="9799640at2"/>
<dbReference type="InterPro" id="IPR025567">
    <property type="entry name" value="DUF4332"/>
</dbReference>
<dbReference type="RefSeq" id="WP_012508450.1">
    <property type="nucleotide sequence ID" value="NC_011060.1"/>
</dbReference>
<dbReference type="InterPro" id="IPR001041">
    <property type="entry name" value="2Fe-2S_ferredoxin-type"/>
</dbReference>
<dbReference type="SUPFAM" id="SSF54292">
    <property type="entry name" value="2Fe-2S ferredoxin-like"/>
    <property type="match status" value="1"/>
</dbReference>